<reference evidence="7" key="1">
    <citation type="submission" date="2020-06" db="EMBL/GenBank/DDBJ databases">
        <title>Unique genomic features of the anaerobic methanotrophic archaea.</title>
        <authorList>
            <person name="Chadwick G.L."/>
            <person name="Skennerton C.T."/>
            <person name="Laso-Perez R."/>
            <person name="Leu A.O."/>
            <person name="Speth D.R."/>
            <person name="Yu H."/>
            <person name="Morgan-Lang C."/>
            <person name="Hatzenpichler R."/>
            <person name="Goudeau D."/>
            <person name="Malmstrom R."/>
            <person name="Brazelton W.J."/>
            <person name="Woyke T."/>
            <person name="Hallam S.J."/>
            <person name="Tyson G.W."/>
            <person name="Wegener G."/>
            <person name="Boetius A."/>
            <person name="Orphan V."/>
        </authorList>
    </citation>
    <scope>NUCLEOTIDE SEQUENCE</scope>
</reference>
<dbReference type="InterPro" id="IPR050903">
    <property type="entry name" value="Bact_Chemotaxis_MeTrfase"/>
</dbReference>
<dbReference type="Pfam" id="PF01739">
    <property type="entry name" value="CheR"/>
    <property type="match status" value="1"/>
</dbReference>
<dbReference type="InterPro" id="IPR000780">
    <property type="entry name" value="CheR_MeTrfase"/>
</dbReference>
<dbReference type="InterPro" id="IPR036804">
    <property type="entry name" value="CheR_N_sf"/>
</dbReference>
<dbReference type="Pfam" id="PF03705">
    <property type="entry name" value="CheR_N"/>
    <property type="match status" value="1"/>
</dbReference>
<dbReference type="PROSITE" id="PS50123">
    <property type="entry name" value="CHER"/>
    <property type="match status" value="1"/>
</dbReference>
<evidence type="ECO:0000256" key="5">
    <source>
        <dbReference type="ARBA" id="ARBA00022691"/>
    </source>
</evidence>
<sequence>MSKIMTENLISNQDRDFEALKCQILKDKGFDCNQYRDTYVKRRLAIRLRANNLYSYRDYAKLLNSDPMEYNELMAAFTITVSEFFRDASVFDYFRKNVIPSLIQDKRRKKQKIIRIWSAGCASGEETYSIAILMYDSLGATPENFIISVHGTDIDGASLAKAKKGEYTFEEVKNVGADSLSQYFVFDQGKYRVSDKIKGLVKFEKHDLISGKPLAHFDVIFCRNVSIYFSRDMHERLHMEFCNALNTDGFFVLGKTEMLYGAARKLFKPVNAKEGIYQKRWIFKRTSIHPHPI</sequence>
<dbReference type="SUPFAM" id="SSF53335">
    <property type="entry name" value="S-adenosyl-L-methionine-dependent methyltransferases"/>
    <property type="match status" value="1"/>
</dbReference>
<dbReference type="EMBL" id="MT631578">
    <property type="protein sequence ID" value="QNO54403.1"/>
    <property type="molecule type" value="Genomic_DNA"/>
</dbReference>
<dbReference type="InterPro" id="IPR022641">
    <property type="entry name" value="CheR_N"/>
</dbReference>
<dbReference type="InterPro" id="IPR022642">
    <property type="entry name" value="CheR_C"/>
</dbReference>
<name>A0A7G9Z2B9_9EURY</name>
<dbReference type="SMART" id="SM00138">
    <property type="entry name" value="MeTrc"/>
    <property type="match status" value="1"/>
</dbReference>
<dbReference type="PANTHER" id="PTHR24422:SF10">
    <property type="entry name" value="CHEMOTAXIS PROTEIN METHYLTRANSFERASE 2"/>
    <property type="match status" value="1"/>
</dbReference>
<dbReference type="SUPFAM" id="SSF47757">
    <property type="entry name" value="Chemotaxis receptor methyltransferase CheR, N-terminal domain"/>
    <property type="match status" value="1"/>
</dbReference>
<dbReference type="GO" id="GO:0008983">
    <property type="term" value="F:protein-glutamate O-methyltransferase activity"/>
    <property type="evidence" value="ECO:0007669"/>
    <property type="project" value="UniProtKB-EC"/>
</dbReference>
<proteinExistence type="predicted"/>
<dbReference type="EC" id="2.1.1.80" evidence="2"/>
<dbReference type="PANTHER" id="PTHR24422">
    <property type="entry name" value="CHEMOTAXIS PROTEIN METHYLTRANSFERASE"/>
    <property type="match status" value="1"/>
</dbReference>
<comment type="catalytic activity">
    <reaction evidence="1">
        <text>L-glutamyl-[protein] + S-adenosyl-L-methionine = [protein]-L-glutamate 5-O-methyl ester + S-adenosyl-L-homocysteine</text>
        <dbReference type="Rhea" id="RHEA:24452"/>
        <dbReference type="Rhea" id="RHEA-COMP:10208"/>
        <dbReference type="Rhea" id="RHEA-COMP:10311"/>
        <dbReference type="ChEBI" id="CHEBI:29973"/>
        <dbReference type="ChEBI" id="CHEBI:57856"/>
        <dbReference type="ChEBI" id="CHEBI:59789"/>
        <dbReference type="ChEBI" id="CHEBI:82795"/>
        <dbReference type="EC" id="2.1.1.80"/>
    </reaction>
</comment>
<keyword evidence="4 7" id="KW-0808">Transferase</keyword>
<dbReference type="PRINTS" id="PR00996">
    <property type="entry name" value="CHERMTFRASE"/>
</dbReference>
<evidence type="ECO:0000256" key="2">
    <source>
        <dbReference type="ARBA" id="ARBA00012534"/>
    </source>
</evidence>
<evidence type="ECO:0000313" key="7">
    <source>
        <dbReference type="EMBL" id="QNO54403.1"/>
    </source>
</evidence>
<evidence type="ECO:0000256" key="1">
    <source>
        <dbReference type="ARBA" id="ARBA00001541"/>
    </source>
</evidence>
<gene>
    <name evidence="7" type="primary">cheR</name>
    <name evidence="7" type="ORF">JEICAKEA_00013</name>
</gene>
<evidence type="ECO:0000256" key="4">
    <source>
        <dbReference type="ARBA" id="ARBA00022679"/>
    </source>
</evidence>
<accession>A0A7G9Z2B9</accession>
<evidence type="ECO:0000259" key="6">
    <source>
        <dbReference type="PROSITE" id="PS50123"/>
    </source>
</evidence>
<dbReference type="AlphaFoldDB" id="A0A7G9Z2B9"/>
<dbReference type="InterPro" id="IPR029063">
    <property type="entry name" value="SAM-dependent_MTases_sf"/>
</dbReference>
<evidence type="ECO:0000256" key="3">
    <source>
        <dbReference type="ARBA" id="ARBA00022603"/>
    </source>
</evidence>
<keyword evidence="5" id="KW-0949">S-adenosyl-L-methionine</keyword>
<protein>
    <recommendedName>
        <fullName evidence="2">protein-glutamate O-methyltransferase</fullName>
        <ecNumber evidence="2">2.1.1.80</ecNumber>
    </recommendedName>
</protein>
<dbReference type="Gene3D" id="1.10.155.10">
    <property type="entry name" value="Chemotaxis receptor methyltransferase CheR, N-terminal domain"/>
    <property type="match status" value="1"/>
</dbReference>
<feature type="domain" description="CheR-type methyltransferase" evidence="6">
    <location>
        <begin position="5"/>
        <end position="280"/>
    </location>
</feature>
<keyword evidence="3 7" id="KW-0489">Methyltransferase</keyword>
<dbReference type="GO" id="GO:0032259">
    <property type="term" value="P:methylation"/>
    <property type="evidence" value="ECO:0007669"/>
    <property type="project" value="UniProtKB-KW"/>
</dbReference>
<organism evidence="7">
    <name type="scientific">Candidatus Methanophaga sp. ANME-1 ERB7</name>
    <dbReference type="NCBI Taxonomy" id="2759913"/>
    <lineage>
        <taxon>Archaea</taxon>
        <taxon>Methanobacteriati</taxon>
        <taxon>Methanobacteriota</taxon>
        <taxon>Stenosarchaea group</taxon>
        <taxon>Methanomicrobia</taxon>
        <taxon>Candidatus Methanophagales</taxon>
        <taxon>Candidatus Methanophagaceae</taxon>
        <taxon>Candidatus Methanophaga</taxon>
    </lineage>
</organism>
<dbReference type="Gene3D" id="3.40.50.150">
    <property type="entry name" value="Vaccinia Virus protein VP39"/>
    <property type="match status" value="1"/>
</dbReference>